<evidence type="ECO:0000256" key="2">
    <source>
        <dbReference type="ARBA" id="ARBA00023015"/>
    </source>
</evidence>
<evidence type="ECO:0000256" key="3">
    <source>
        <dbReference type="ARBA" id="ARBA00023082"/>
    </source>
</evidence>
<reference evidence="7 8" key="1">
    <citation type="submission" date="2019-12" db="EMBL/GenBank/DDBJ databases">
        <authorList>
            <person name="Dong K."/>
        </authorList>
    </citation>
    <scope>NUCLEOTIDE SEQUENCE [LARGE SCALE GENOMIC DNA]</scope>
    <source>
        <strain evidence="7 8">JCM 31225</strain>
    </source>
</reference>
<keyword evidence="8" id="KW-1185">Reference proteome</keyword>
<evidence type="ECO:0000256" key="1">
    <source>
        <dbReference type="ARBA" id="ARBA00010641"/>
    </source>
</evidence>
<comment type="caution">
    <text evidence="7">The sequence shown here is derived from an EMBL/GenBank/DDBJ whole genome shotgun (WGS) entry which is preliminary data.</text>
</comment>
<dbReference type="Pfam" id="PF08281">
    <property type="entry name" value="Sigma70_r4_2"/>
    <property type="match status" value="1"/>
</dbReference>
<dbReference type="NCBIfam" id="TIGR02937">
    <property type="entry name" value="sigma70-ECF"/>
    <property type="match status" value="1"/>
</dbReference>
<dbReference type="InterPro" id="IPR036388">
    <property type="entry name" value="WH-like_DNA-bd_sf"/>
</dbReference>
<dbReference type="InterPro" id="IPR039425">
    <property type="entry name" value="RNA_pol_sigma-70-like"/>
</dbReference>
<evidence type="ECO:0000259" key="5">
    <source>
        <dbReference type="Pfam" id="PF04542"/>
    </source>
</evidence>
<dbReference type="InterPro" id="IPR007627">
    <property type="entry name" value="RNA_pol_sigma70_r2"/>
</dbReference>
<dbReference type="OrthoDB" id="659569at2"/>
<dbReference type="CDD" id="cd06171">
    <property type="entry name" value="Sigma70_r4"/>
    <property type="match status" value="1"/>
</dbReference>
<dbReference type="SUPFAM" id="SSF88659">
    <property type="entry name" value="Sigma3 and sigma4 domains of RNA polymerase sigma factors"/>
    <property type="match status" value="1"/>
</dbReference>
<dbReference type="PANTHER" id="PTHR43133">
    <property type="entry name" value="RNA POLYMERASE ECF-TYPE SIGMA FACTO"/>
    <property type="match status" value="1"/>
</dbReference>
<dbReference type="AlphaFoldDB" id="A0A6N8L2G9"/>
<evidence type="ECO:0000313" key="8">
    <source>
        <dbReference type="Proteomes" id="UP000435036"/>
    </source>
</evidence>
<name>A0A6N8L2G9_9SPHI</name>
<dbReference type="InterPro" id="IPR014327">
    <property type="entry name" value="RNA_pol_sigma70_bacteroid"/>
</dbReference>
<evidence type="ECO:0000259" key="6">
    <source>
        <dbReference type="Pfam" id="PF08281"/>
    </source>
</evidence>
<dbReference type="InterPro" id="IPR013249">
    <property type="entry name" value="RNA_pol_sigma70_r4_t2"/>
</dbReference>
<comment type="similarity">
    <text evidence="1">Belongs to the sigma-70 factor family. ECF subfamily.</text>
</comment>
<dbReference type="GO" id="GO:0016987">
    <property type="term" value="F:sigma factor activity"/>
    <property type="evidence" value="ECO:0007669"/>
    <property type="project" value="UniProtKB-KW"/>
</dbReference>
<keyword evidence="4" id="KW-0804">Transcription</keyword>
<dbReference type="Gene3D" id="1.10.10.10">
    <property type="entry name" value="Winged helix-like DNA-binding domain superfamily/Winged helix DNA-binding domain"/>
    <property type="match status" value="1"/>
</dbReference>
<proteinExistence type="inferred from homology"/>
<dbReference type="PANTHER" id="PTHR43133:SF46">
    <property type="entry name" value="RNA POLYMERASE SIGMA-70 FACTOR ECF SUBFAMILY"/>
    <property type="match status" value="1"/>
</dbReference>
<dbReference type="GO" id="GO:0006352">
    <property type="term" value="P:DNA-templated transcription initiation"/>
    <property type="evidence" value="ECO:0007669"/>
    <property type="project" value="InterPro"/>
</dbReference>
<accession>A0A6N8L2G9</accession>
<dbReference type="InterPro" id="IPR013324">
    <property type="entry name" value="RNA_pol_sigma_r3/r4-like"/>
</dbReference>
<sequence>MARTNYSIFSDTELMALVRENDERAFQEIYQRFFPVLYMHTQKRIADAELVKDLLQDIFTSIWKNRKTLHIEQSVSAYIYAAVRFKVINIYQQQQHLTKYLDSLEDFMNREEPVQADFLVRQKDLSSLIEQEVAQLPPGMRRIFMMSRFEQLSHKEIAASLELSEQTVKTQVKKALRILRKRLPLFSFLFLLLR</sequence>
<dbReference type="EMBL" id="WSQA01000008">
    <property type="protein sequence ID" value="MVZ62691.1"/>
    <property type="molecule type" value="Genomic_DNA"/>
</dbReference>
<dbReference type="InterPro" id="IPR014284">
    <property type="entry name" value="RNA_pol_sigma-70_dom"/>
</dbReference>
<evidence type="ECO:0000313" key="7">
    <source>
        <dbReference type="EMBL" id="MVZ62691.1"/>
    </source>
</evidence>
<dbReference type="InterPro" id="IPR013325">
    <property type="entry name" value="RNA_pol_sigma_r2"/>
</dbReference>
<keyword evidence="3" id="KW-0731">Sigma factor</keyword>
<protein>
    <submittedName>
        <fullName evidence="7">RNA polymerase sigma-70 factor</fullName>
    </submittedName>
</protein>
<dbReference type="SUPFAM" id="SSF88946">
    <property type="entry name" value="Sigma2 domain of RNA polymerase sigma factors"/>
    <property type="match status" value="1"/>
</dbReference>
<dbReference type="Gene3D" id="1.10.1740.10">
    <property type="match status" value="1"/>
</dbReference>
<gene>
    <name evidence="7" type="ORF">GQF63_11705</name>
</gene>
<dbReference type="GO" id="GO:0003677">
    <property type="term" value="F:DNA binding"/>
    <property type="evidence" value="ECO:0007669"/>
    <property type="project" value="InterPro"/>
</dbReference>
<feature type="domain" description="RNA polymerase sigma-70 region 2" evidence="5">
    <location>
        <begin position="30"/>
        <end position="95"/>
    </location>
</feature>
<dbReference type="Pfam" id="PF04542">
    <property type="entry name" value="Sigma70_r2"/>
    <property type="match status" value="1"/>
</dbReference>
<evidence type="ECO:0000256" key="4">
    <source>
        <dbReference type="ARBA" id="ARBA00023163"/>
    </source>
</evidence>
<organism evidence="7 8">
    <name type="scientific">Sphingobacterium humi</name>
    <dbReference type="NCBI Taxonomy" id="1796905"/>
    <lineage>
        <taxon>Bacteria</taxon>
        <taxon>Pseudomonadati</taxon>
        <taxon>Bacteroidota</taxon>
        <taxon>Sphingobacteriia</taxon>
        <taxon>Sphingobacteriales</taxon>
        <taxon>Sphingobacteriaceae</taxon>
        <taxon>Sphingobacterium</taxon>
    </lineage>
</organism>
<dbReference type="RefSeq" id="WP_160369417.1">
    <property type="nucleotide sequence ID" value="NZ_WSQA01000008.1"/>
</dbReference>
<dbReference type="NCBIfam" id="TIGR02985">
    <property type="entry name" value="Sig70_bacteroi1"/>
    <property type="match status" value="1"/>
</dbReference>
<feature type="domain" description="RNA polymerase sigma factor 70 region 4 type 2" evidence="6">
    <location>
        <begin position="129"/>
        <end position="177"/>
    </location>
</feature>
<keyword evidence="2" id="KW-0805">Transcription regulation</keyword>
<dbReference type="Proteomes" id="UP000435036">
    <property type="component" value="Unassembled WGS sequence"/>
</dbReference>